<reference evidence="17" key="1">
    <citation type="journal article" date="2015" name="Nature">
        <title>Complex archaea that bridge the gap between prokaryotes and eukaryotes.</title>
        <authorList>
            <person name="Spang A."/>
            <person name="Saw J.H."/>
            <person name="Jorgensen S.L."/>
            <person name="Zaremba-Niedzwiedzka K."/>
            <person name="Martijn J."/>
            <person name="Lind A.E."/>
            <person name="van Eijk R."/>
            <person name="Schleper C."/>
            <person name="Guy L."/>
            <person name="Ettema T.J."/>
        </authorList>
    </citation>
    <scope>NUCLEOTIDE SEQUENCE</scope>
</reference>
<dbReference type="PRINTS" id="PR00344">
    <property type="entry name" value="BCTRLSENSOR"/>
</dbReference>
<dbReference type="EC" id="2.7.13.3" evidence="3"/>
<dbReference type="InterPro" id="IPR021766">
    <property type="entry name" value="PhoR_N"/>
</dbReference>
<keyword evidence="4" id="KW-0813">Transport</keyword>
<comment type="caution">
    <text evidence="17">The sequence shown here is derived from an EMBL/GenBank/DDBJ whole genome shotgun (WGS) entry which is preliminary data.</text>
</comment>
<accession>A0A0F9Z2Y9</accession>
<evidence type="ECO:0000256" key="3">
    <source>
        <dbReference type="ARBA" id="ARBA00012438"/>
    </source>
</evidence>
<dbReference type="FunFam" id="3.30.565.10:FF:000032">
    <property type="entry name" value="Phosphate regulon sensor histidine kinase PhoR"/>
    <property type="match status" value="1"/>
</dbReference>
<proteinExistence type="predicted"/>
<organism evidence="17">
    <name type="scientific">marine sediment metagenome</name>
    <dbReference type="NCBI Taxonomy" id="412755"/>
    <lineage>
        <taxon>unclassified sequences</taxon>
        <taxon>metagenomes</taxon>
        <taxon>ecological metagenomes</taxon>
    </lineage>
</organism>
<dbReference type="AlphaFoldDB" id="A0A0F9Z2Y9"/>
<dbReference type="Pfam" id="PF02518">
    <property type="entry name" value="HATPase_c"/>
    <property type="match status" value="1"/>
</dbReference>
<evidence type="ECO:0000256" key="1">
    <source>
        <dbReference type="ARBA" id="ARBA00000085"/>
    </source>
</evidence>
<gene>
    <name evidence="17" type="ORF">LCGC14_0009820</name>
</gene>
<keyword evidence="7" id="KW-0808">Transferase</keyword>
<comment type="catalytic activity">
    <reaction evidence="1">
        <text>ATP + protein L-histidine = ADP + protein N-phospho-L-histidine.</text>
        <dbReference type="EC" id="2.7.13.3"/>
    </reaction>
</comment>
<evidence type="ECO:0000256" key="14">
    <source>
        <dbReference type="ARBA" id="ARBA00023136"/>
    </source>
</evidence>
<dbReference type="GO" id="GO:0004721">
    <property type="term" value="F:phosphoprotein phosphatase activity"/>
    <property type="evidence" value="ECO:0007669"/>
    <property type="project" value="InterPro"/>
</dbReference>
<feature type="transmembrane region" description="Helical" evidence="15">
    <location>
        <begin position="12"/>
        <end position="43"/>
    </location>
</feature>
<evidence type="ECO:0000256" key="2">
    <source>
        <dbReference type="ARBA" id="ARBA00004236"/>
    </source>
</evidence>
<evidence type="ECO:0000256" key="4">
    <source>
        <dbReference type="ARBA" id="ARBA00022448"/>
    </source>
</evidence>
<dbReference type="InterPro" id="IPR050351">
    <property type="entry name" value="BphY/WalK/GraS-like"/>
</dbReference>
<keyword evidence="11" id="KW-0067">ATP-binding</keyword>
<dbReference type="Gene3D" id="3.30.565.10">
    <property type="entry name" value="Histidine kinase-like ATPase, C-terminal domain"/>
    <property type="match status" value="1"/>
</dbReference>
<keyword evidence="6" id="KW-0597">Phosphoprotein</keyword>
<keyword evidence="5" id="KW-1003">Cell membrane</keyword>
<dbReference type="PANTHER" id="PTHR45453:SF1">
    <property type="entry name" value="PHOSPHATE REGULON SENSOR PROTEIN PHOR"/>
    <property type="match status" value="1"/>
</dbReference>
<dbReference type="GO" id="GO:0005886">
    <property type="term" value="C:plasma membrane"/>
    <property type="evidence" value="ECO:0007669"/>
    <property type="project" value="UniProtKB-SubCell"/>
</dbReference>
<evidence type="ECO:0000256" key="6">
    <source>
        <dbReference type="ARBA" id="ARBA00022553"/>
    </source>
</evidence>
<dbReference type="EMBL" id="LAZR01000002">
    <property type="protein sequence ID" value="KKO11489.1"/>
    <property type="molecule type" value="Genomic_DNA"/>
</dbReference>
<evidence type="ECO:0000256" key="8">
    <source>
        <dbReference type="ARBA" id="ARBA00022692"/>
    </source>
</evidence>
<evidence type="ECO:0000313" key="17">
    <source>
        <dbReference type="EMBL" id="KKO11489.1"/>
    </source>
</evidence>
<keyword evidence="9" id="KW-0547">Nucleotide-binding</keyword>
<feature type="domain" description="Histidine kinase" evidence="16">
    <location>
        <begin position="213"/>
        <end position="430"/>
    </location>
</feature>
<keyword evidence="8 15" id="KW-0812">Transmembrane</keyword>
<dbReference type="InterPro" id="IPR003661">
    <property type="entry name" value="HisK_dim/P_dom"/>
</dbReference>
<keyword evidence="10" id="KW-0418">Kinase</keyword>
<dbReference type="InterPro" id="IPR005467">
    <property type="entry name" value="His_kinase_dom"/>
</dbReference>
<dbReference type="GO" id="GO:0005524">
    <property type="term" value="F:ATP binding"/>
    <property type="evidence" value="ECO:0007669"/>
    <property type="project" value="UniProtKB-KW"/>
</dbReference>
<evidence type="ECO:0000256" key="10">
    <source>
        <dbReference type="ARBA" id="ARBA00022777"/>
    </source>
</evidence>
<dbReference type="InterPro" id="IPR036097">
    <property type="entry name" value="HisK_dim/P_sf"/>
</dbReference>
<evidence type="ECO:0000256" key="5">
    <source>
        <dbReference type="ARBA" id="ARBA00022475"/>
    </source>
</evidence>
<dbReference type="NCBIfam" id="NF008235">
    <property type="entry name" value="PRK11006.1"/>
    <property type="match status" value="1"/>
</dbReference>
<evidence type="ECO:0000256" key="15">
    <source>
        <dbReference type="SAM" id="Phobius"/>
    </source>
</evidence>
<dbReference type="Gene3D" id="1.10.287.130">
    <property type="match status" value="1"/>
</dbReference>
<keyword evidence="12 15" id="KW-1133">Transmembrane helix</keyword>
<dbReference type="InterPro" id="IPR004358">
    <property type="entry name" value="Sig_transdc_His_kin-like_C"/>
</dbReference>
<dbReference type="SMART" id="SM00387">
    <property type="entry name" value="HATPase_c"/>
    <property type="match status" value="1"/>
</dbReference>
<dbReference type="GO" id="GO:0016036">
    <property type="term" value="P:cellular response to phosphate starvation"/>
    <property type="evidence" value="ECO:0007669"/>
    <property type="project" value="TreeGrafter"/>
</dbReference>
<evidence type="ECO:0000256" key="9">
    <source>
        <dbReference type="ARBA" id="ARBA00022741"/>
    </source>
</evidence>
<keyword evidence="14 15" id="KW-0472">Membrane</keyword>
<keyword evidence="13" id="KW-0902">Two-component regulatory system</keyword>
<evidence type="ECO:0000256" key="13">
    <source>
        <dbReference type="ARBA" id="ARBA00023012"/>
    </source>
</evidence>
<dbReference type="FunFam" id="1.10.287.130:FF:000008">
    <property type="entry name" value="Two-component sensor histidine kinase"/>
    <property type="match status" value="1"/>
</dbReference>
<dbReference type="PROSITE" id="PS50109">
    <property type="entry name" value="HIS_KIN"/>
    <property type="match status" value="1"/>
</dbReference>
<dbReference type="SUPFAM" id="SSF47384">
    <property type="entry name" value="Homodimeric domain of signal transducing histidine kinase"/>
    <property type="match status" value="1"/>
</dbReference>
<dbReference type="InterPro" id="IPR003594">
    <property type="entry name" value="HATPase_dom"/>
</dbReference>
<dbReference type="SUPFAM" id="SSF55874">
    <property type="entry name" value="ATPase domain of HSP90 chaperone/DNA topoisomerase II/histidine kinase"/>
    <property type="match status" value="1"/>
</dbReference>
<dbReference type="InterPro" id="IPR036890">
    <property type="entry name" value="HATPase_C_sf"/>
</dbReference>
<comment type="subcellular location">
    <subcellularLocation>
        <location evidence="2">Cell membrane</location>
    </subcellularLocation>
</comment>
<name>A0A0F9Z2Y9_9ZZZZ</name>
<evidence type="ECO:0000256" key="7">
    <source>
        <dbReference type="ARBA" id="ARBA00022679"/>
    </source>
</evidence>
<dbReference type="InterPro" id="IPR014310">
    <property type="entry name" value="Sig_transdc_His_kinase_PhoR"/>
</dbReference>
<evidence type="ECO:0000256" key="12">
    <source>
        <dbReference type="ARBA" id="ARBA00022989"/>
    </source>
</evidence>
<sequence>MLSDWHSALKRLTLIFLALLLAGWLVGAPALVVLAGTIVYLIYHLRQLRRLYNWLRDNQNSEPSPPPEGRGIWGFIFDGIYLLQRRERDALTHLRSIIDKAQESTGALEMAVVMISSKNGLEWWNPAASRLLGFQSPKDRNQPVTNLVREPQFITYYNTGHFNSPLKLSSPVNPTLMLEFQITSFGEGERLMLVRDISQLHRLEMMRKDFVGNVSHELRTPITVITGYLETMLDDRQNIPPRWGRPLEQMYQQSQRMEHIIRDLLTLSQLETRSASKQLSAVQLQSLLRDIKQDAEQISQAKKQIFKLDCDPDLYIRGNINELYSAISNLAINAAKYTQPGGSIELSAVRNANGLRITVSDNGPGIDAHHIPRLTERFYRVDESRSTDTGGTGLGLAIVKHVLARHGGFLDISSKVGKGSQFSCQLPADRVLTAEQATARAKTD</sequence>
<evidence type="ECO:0000256" key="11">
    <source>
        <dbReference type="ARBA" id="ARBA00022840"/>
    </source>
</evidence>
<dbReference type="GO" id="GO:0000155">
    <property type="term" value="F:phosphorelay sensor kinase activity"/>
    <property type="evidence" value="ECO:0007669"/>
    <property type="project" value="InterPro"/>
</dbReference>
<dbReference type="NCBIfam" id="TIGR02966">
    <property type="entry name" value="phoR_proteo"/>
    <property type="match status" value="1"/>
</dbReference>
<dbReference type="CDD" id="cd00082">
    <property type="entry name" value="HisKA"/>
    <property type="match status" value="1"/>
</dbReference>
<dbReference type="PANTHER" id="PTHR45453">
    <property type="entry name" value="PHOSPHATE REGULON SENSOR PROTEIN PHOR"/>
    <property type="match status" value="1"/>
</dbReference>
<protein>
    <recommendedName>
        <fullName evidence="3">histidine kinase</fullName>
        <ecNumber evidence="3">2.7.13.3</ecNumber>
    </recommendedName>
</protein>
<evidence type="ECO:0000259" key="16">
    <source>
        <dbReference type="PROSITE" id="PS50109"/>
    </source>
</evidence>
<dbReference type="SMART" id="SM00388">
    <property type="entry name" value="HisKA"/>
    <property type="match status" value="1"/>
</dbReference>
<dbReference type="Pfam" id="PF00512">
    <property type="entry name" value="HisKA"/>
    <property type="match status" value="1"/>
</dbReference>
<dbReference type="Pfam" id="PF11808">
    <property type="entry name" value="PhoR"/>
    <property type="match status" value="1"/>
</dbReference>